<proteinExistence type="inferred from homology"/>
<dbReference type="Pfam" id="PF08281">
    <property type="entry name" value="Sigma70_r4_2"/>
    <property type="match status" value="1"/>
</dbReference>
<dbReference type="InterPro" id="IPR013249">
    <property type="entry name" value="RNA_pol_sigma70_r4_t2"/>
</dbReference>
<dbReference type="InterPro" id="IPR039425">
    <property type="entry name" value="RNA_pol_sigma-70-like"/>
</dbReference>
<feature type="domain" description="RNA polymerase sigma-70 region 2" evidence="6">
    <location>
        <begin position="64"/>
        <end position="128"/>
    </location>
</feature>
<evidence type="ECO:0000259" key="6">
    <source>
        <dbReference type="Pfam" id="PF04542"/>
    </source>
</evidence>
<dbReference type="SUPFAM" id="SSF88659">
    <property type="entry name" value="Sigma3 and sigma4 domains of RNA polymerase sigma factors"/>
    <property type="match status" value="1"/>
</dbReference>
<protein>
    <submittedName>
        <fullName evidence="8">Sigma-70 family RNA polymerase sigma factor</fullName>
    </submittedName>
</protein>
<dbReference type="InterPro" id="IPR014284">
    <property type="entry name" value="RNA_pol_sigma-70_dom"/>
</dbReference>
<keyword evidence="5" id="KW-0804">Transcription</keyword>
<reference evidence="8" key="1">
    <citation type="submission" date="2019-04" db="EMBL/GenBank/DDBJ databases">
        <title>Evolution of Biomass-Degrading Anaerobic Consortia Revealed by Metagenomics.</title>
        <authorList>
            <person name="Peng X."/>
        </authorList>
    </citation>
    <scope>NUCLEOTIDE SEQUENCE</scope>
    <source>
        <strain evidence="8">SIG242</strain>
    </source>
</reference>
<evidence type="ECO:0000313" key="8">
    <source>
        <dbReference type="EMBL" id="MBE6084585.1"/>
    </source>
</evidence>
<sequence>MALMPCATLLQRKKELPPSRHSMPRSWKRSRMKMKVITSGKKPTDPWGQLALKAIHDEQAFTELYAYFFPRVYQYLLKKTQDSHLADELVETTFIRMYQHLSQYDPEKGAFSTWLFRIATNVLSKHYGSKAVTMQLPWEENFDPAAPETETPEKQTLTKERIQELRSAMLKLPERQRQILEMTYWLEMKSNEIADVLGMAPSSVRVALKQARDRLRELLAEKI</sequence>
<dbReference type="InterPro" id="IPR036388">
    <property type="entry name" value="WH-like_DNA-bd_sf"/>
</dbReference>
<keyword evidence="4" id="KW-0238">DNA-binding</keyword>
<dbReference type="SUPFAM" id="SSF88946">
    <property type="entry name" value="Sigma2 domain of RNA polymerase sigma factors"/>
    <property type="match status" value="1"/>
</dbReference>
<dbReference type="PANTHER" id="PTHR43133:SF8">
    <property type="entry name" value="RNA POLYMERASE SIGMA FACTOR HI_1459-RELATED"/>
    <property type="match status" value="1"/>
</dbReference>
<evidence type="ECO:0000259" key="7">
    <source>
        <dbReference type="Pfam" id="PF08281"/>
    </source>
</evidence>
<organism evidence="8 9">
    <name type="scientific">Selenomonas ruminantium</name>
    <dbReference type="NCBI Taxonomy" id="971"/>
    <lineage>
        <taxon>Bacteria</taxon>
        <taxon>Bacillati</taxon>
        <taxon>Bacillota</taxon>
        <taxon>Negativicutes</taxon>
        <taxon>Selenomonadales</taxon>
        <taxon>Selenomonadaceae</taxon>
        <taxon>Selenomonas</taxon>
    </lineage>
</organism>
<dbReference type="AlphaFoldDB" id="A0A927ZUI3"/>
<name>A0A927ZUI3_SELRU</name>
<evidence type="ECO:0000256" key="5">
    <source>
        <dbReference type="ARBA" id="ARBA00023163"/>
    </source>
</evidence>
<dbReference type="EMBL" id="SVCA01000002">
    <property type="protein sequence ID" value="MBE6084585.1"/>
    <property type="molecule type" value="Genomic_DNA"/>
</dbReference>
<dbReference type="InterPro" id="IPR013324">
    <property type="entry name" value="RNA_pol_sigma_r3/r4-like"/>
</dbReference>
<dbReference type="GO" id="GO:0006352">
    <property type="term" value="P:DNA-templated transcription initiation"/>
    <property type="evidence" value="ECO:0007669"/>
    <property type="project" value="InterPro"/>
</dbReference>
<evidence type="ECO:0000256" key="2">
    <source>
        <dbReference type="ARBA" id="ARBA00023015"/>
    </source>
</evidence>
<dbReference type="PANTHER" id="PTHR43133">
    <property type="entry name" value="RNA POLYMERASE ECF-TYPE SIGMA FACTO"/>
    <property type="match status" value="1"/>
</dbReference>
<comment type="caution">
    <text evidence="8">The sequence shown here is derived from an EMBL/GenBank/DDBJ whole genome shotgun (WGS) entry which is preliminary data.</text>
</comment>
<keyword evidence="3" id="KW-0731">Sigma factor</keyword>
<keyword evidence="2" id="KW-0805">Transcription regulation</keyword>
<dbReference type="Proteomes" id="UP000772151">
    <property type="component" value="Unassembled WGS sequence"/>
</dbReference>
<evidence type="ECO:0000256" key="3">
    <source>
        <dbReference type="ARBA" id="ARBA00023082"/>
    </source>
</evidence>
<gene>
    <name evidence="8" type="ORF">E7203_03810</name>
</gene>
<dbReference type="GO" id="GO:0016987">
    <property type="term" value="F:sigma factor activity"/>
    <property type="evidence" value="ECO:0007669"/>
    <property type="project" value="UniProtKB-KW"/>
</dbReference>
<dbReference type="Gene3D" id="1.10.1740.10">
    <property type="match status" value="1"/>
</dbReference>
<dbReference type="Pfam" id="PF04542">
    <property type="entry name" value="Sigma70_r2"/>
    <property type="match status" value="1"/>
</dbReference>
<feature type="domain" description="RNA polymerase sigma factor 70 region 4 type 2" evidence="7">
    <location>
        <begin position="163"/>
        <end position="215"/>
    </location>
</feature>
<dbReference type="GO" id="GO:0003677">
    <property type="term" value="F:DNA binding"/>
    <property type="evidence" value="ECO:0007669"/>
    <property type="project" value="UniProtKB-KW"/>
</dbReference>
<dbReference type="InterPro" id="IPR007627">
    <property type="entry name" value="RNA_pol_sigma70_r2"/>
</dbReference>
<evidence type="ECO:0000256" key="4">
    <source>
        <dbReference type="ARBA" id="ARBA00023125"/>
    </source>
</evidence>
<dbReference type="Gene3D" id="1.10.10.10">
    <property type="entry name" value="Winged helix-like DNA-binding domain superfamily/Winged helix DNA-binding domain"/>
    <property type="match status" value="1"/>
</dbReference>
<evidence type="ECO:0000313" key="9">
    <source>
        <dbReference type="Proteomes" id="UP000772151"/>
    </source>
</evidence>
<dbReference type="InterPro" id="IPR013325">
    <property type="entry name" value="RNA_pol_sigma_r2"/>
</dbReference>
<dbReference type="NCBIfam" id="TIGR02937">
    <property type="entry name" value="sigma70-ECF"/>
    <property type="match status" value="1"/>
</dbReference>
<dbReference type="CDD" id="cd06171">
    <property type="entry name" value="Sigma70_r4"/>
    <property type="match status" value="1"/>
</dbReference>
<evidence type="ECO:0000256" key="1">
    <source>
        <dbReference type="ARBA" id="ARBA00010641"/>
    </source>
</evidence>
<accession>A0A927ZUI3</accession>
<comment type="similarity">
    <text evidence="1">Belongs to the sigma-70 factor family. ECF subfamily.</text>
</comment>